<evidence type="ECO:0000256" key="2">
    <source>
        <dbReference type="ARBA" id="ARBA00022801"/>
    </source>
</evidence>
<dbReference type="GeneID" id="31364972"/>
<dbReference type="GO" id="GO:0005615">
    <property type="term" value="C:extracellular space"/>
    <property type="evidence" value="ECO:0007669"/>
    <property type="project" value="TreeGrafter"/>
</dbReference>
<feature type="compositionally biased region" description="Low complexity" evidence="5">
    <location>
        <begin position="104"/>
        <end position="131"/>
    </location>
</feature>
<feature type="compositionally biased region" description="Acidic residues" evidence="5">
    <location>
        <begin position="144"/>
        <end position="188"/>
    </location>
</feature>
<dbReference type="InterPro" id="IPR041805">
    <property type="entry name" value="ASMase/PPN1_MPP"/>
</dbReference>
<evidence type="ECO:0000313" key="8">
    <source>
        <dbReference type="Proteomes" id="UP000001396"/>
    </source>
</evidence>
<dbReference type="AlphaFoldDB" id="D3BN86"/>
<evidence type="ECO:0000256" key="3">
    <source>
        <dbReference type="ARBA" id="ARBA00023180"/>
    </source>
</evidence>
<dbReference type="PANTHER" id="PTHR10340">
    <property type="entry name" value="SPHINGOMYELIN PHOSPHODIESTERASE"/>
    <property type="match status" value="1"/>
</dbReference>
<protein>
    <submittedName>
        <fullName evidence="7">Putative sphingomyelinase</fullName>
    </submittedName>
</protein>
<dbReference type="Proteomes" id="UP000001396">
    <property type="component" value="Unassembled WGS sequence"/>
</dbReference>
<accession>D3BN86</accession>
<keyword evidence="2" id="KW-0378">Hydrolase</keyword>
<feature type="domain" description="WHIM1" evidence="6">
    <location>
        <begin position="194"/>
        <end position="235"/>
    </location>
</feature>
<dbReference type="Gene3D" id="3.60.21.10">
    <property type="match status" value="1"/>
</dbReference>
<sequence>MNEFEQALQSTSDNRLIVETHIRVMRVVFDLPIYSNAAKKTFNNKMLNERNWLTVMKAYFSNEIIRLEEEQLRKEDRKKQLEEQNNKMMFLANEVEEDNEDDNNNNNKNKTSPTTTTITTTTTTTAAAAAASKDTEMTDKNNNEENEEGEGEEEEGEGDQEEQNGDEEEEEGDDEEEGSDEDYEDESDFIITSKSPEQISKVLKKRYYYRLSIDERIHILAYIVNQAISSEKIRNAANTAATNRKAANAAATKAKGIDALAAKLNTQINYENKRSARLKALYGDRNNQAQYQQKENGSLDNVSLVTTAQPLTFIHLSDVHYSSLVNSIDNNSTTRCLSLDLEKQAINSISTIYRYNSPAVQAIIHHEGDDHGEPYIETIPHDGLFGRYGCDTNMELFNSTLNAMLSVNPDPTFIIYTGDSAGHSLPYNFWEESQITFAKYMAATYPGTTIIPSIGNNDVFPDYNVTCSDNNLQFLSQVWNQWIPVEQMPTFLKMGAFAISPTPGLVVLSLNTVLYSTKQKTLYQDPCGQFQWLETQLAMAQENNQSVYIIGHIYPGLDPFYQQEQWSNSYIVNFYNLMSNYNDVIKGGFFGHIHRDEFRSPQYVQNTNTSDSSSSSSTSDSLDQSNISSYNSSNPYFPLFIGSAISPLYENNPSFKQFYFDDNQNIVSYDTYYTDIYISNLFSFTNWTLEYSFAELYDISDPYVDGSTLRNLVDYLNLNRYLYAIFDIYRTSSYEADISPTFCLILNPTDTAFNRCLTKNNIIDDIVRIKETRQAALTRLKQKKLI</sequence>
<dbReference type="InterPro" id="IPR029052">
    <property type="entry name" value="Metallo-depent_PP-like"/>
</dbReference>
<dbReference type="GO" id="GO:0008081">
    <property type="term" value="F:phosphoric diester hydrolase activity"/>
    <property type="evidence" value="ECO:0007669"/>
    <property type="project" value="TreeGrafter"/>
</dbReference>
<dbReference type="SUPFAM" id="SSF56300">
    <property type="entry name" value="Metallo-dependent phosphatases"/>
    <property type="match status" value="1"/>
</dbReference>
<gene>
    <name evidence="7" type="primary">sgmD</name>
    <name evidence="7" type="ORF">PPL_09497</name>
</gene>
<dbReference type="RefSeq" id="XP_020428878.1">
    <property type="nucleotide sequence ID" value="XM_020580291.1"/>
</dbReference>
<evidence type="ECO:0000313" key="7">
    <source>
        <dbReference type="EMBL" id="EFA76746.1"/>
    </source>
</evidence>
<evidence type="ECO:0000256" key="1">
    <source>
        <dbReference type="ARBA" id="ARBA00004123"/>
    </source>
</evidence>
<evidence type="ECO:0000259" key="6">
    <source>
        <dbReference type="Pfam" id="PF15612"/>
    </source>
</evidence>
<proteinExistence type="predicted"/>
<keyword evidence="4" id="KW-0539">Nucleus</keyword>
<feature type="region of interest" description="Disordered" evidence="5">
    <location>
        <begin position="95"/>
        <end position="193"/>
    </location>
</feature>
<dbReference type="GO" id="GO:0005634">
    <property type="term" value="C:nucleus"/>
    <property type="evidence" value="ECO:0007669"/>
    <property type="project" value="UniProtKB-SubCell"/>
</dbReference>
<organism evidence="7 8">
    <name type="scientific">Heterostelium pallidum (strain ATCC 26659 / Pp 5 / PN500)</name>
    <name type="common">Cellular slime mold</name>
    <name type="synonym">Polysphondylium pallidum</name>
    <dbReference type="NCBI Taxonomy" id="670386"/>
    <lineage>
        <taxon>Eukaryota</taxon>
        <taxon>Amoebozoa</taxon>
        <taxon>Evosea</taxon>
        <taxon>Eumycetozoa</taxon>
        <taxon>Dictyostelia</taxon>
        <taxon>Acytosteliales</taxon>
        <taxon>Acytosteliaceae</taxon>
        <taxon>Heterostelium</taxon>
    </lineage>
</organism>
<keyword evidence="8" id="KW-1185">Reference proteome</keyword>
<dbReference type="CDD" id="cd00842">
    <property type="entry name" value="MPP_ASMase"/>
    <property type="match status" value="1"/>
</dbReference>
<feature type="compositionally biased region" description="Low complexity" evidence="5">
    <location>
        <begin position="606"/>
        <end position="626"/>
    </location>
</feature>
<dbReference type="Pfam" id="PF15612">
    <property type="entry name" value="WHIM1"/>
    <property type="match status" value="1"/>
</dbReference>
<comment type="caution">
    <text evidence="7">The sequence shown here is derived from an EMBL/GenBank/DDBJ whole genome shotgun (WGS) entry which is preliminary data.</text>
</comment>
<dbReference type="InParanoid" id="D3BN86"/>
<dbReference type="InterPro" id="IPR028942">
    <property type="entry name" value="WHIM1_dom"/>
</dbReference>
<feature type="compositionally biased region" description="Basic and acidic residues" evidence="5">
    <location>
        <begin position="133"/>
        <end position="143"/>
    </location>
</feature>
<dbReference type="PANTHER" id="PTHR10340:SF53">
    <property type="entry name" value="SPHINGOMYELINASE PHOSPHODIESTERASE D"/>
    <property type="match status" value="1"/>
</dbReference>
<feature type="region of interest" description="Disordered" evidence="5">
    <location>
        <begin position="604"/>
        <end position="626"/>
    </location>
</feature>
<evidence type="ECO:0000256" key="4">
    <source>
        <dbReference type="ARBA" id="ARBA00023242"/>
    </source>
</evidence>
<dbReference type="EMBL" id="ADBJ01000044">
    <property type="protein sequence ID" value="EFA76746.1"/>
    <property type="molecule type" value="Genomic_DNA"/>
</dbReference>
<comment type="subcellular location">
    <subcellularLocation>
        <location evidence="1">Nucleus</location>
    </subcellularLocation>
</comment>
<evidence type="ECO:0000256" key="5">
    <source>
        <dbReference type="SAM" id="MobiDB-lite"/>
    </source>
</evidence>
<name>D3BN86_HETP5</name>
<keyword evidence="3" id="KW-0325">Glycoprotein</keyword>
<reference evidence="7 8" key="1">
    <citation type="journal article" date="2011" name="Genome Res.">
        <title>Phylogeny-wide analysis of social amoeba genomes highlights ancient origins for complex intercellular communication.</title>
        <authorList>
            <person name="Heidel A.J."/>
            <person name="Lawal H.M."/>
            <person name="Felder M."/>
            <person name="Schilde C."/>
            <person name="Helps N.R."/>
            <person name="Tunggal B."/>
            <person name="Rivero F."/>
            <person name="John U."/>
            <person name="Schleicher M."/>
            <person name="Eichinger L."/>
            <person name="Platzer M."/>
            <person name="Noegel A.A."/>
            <person name="Schaap P."/>
            <person name="Gloeckner G."/>
        </authorList>
    </citation>
    <scope>NUCLEOTIDE SEQUENCE [LARGE SCALE GENOMIC DNA]</scope>
    <source>
        <strain evidence="8">ATCC 26659 / Pp 5 / PN500</strain>
    </source>
</reference>
<dbReference type="STRING" id="670386.D3BN86"/>